<feature type="signal peptide" evidence="1">
    <location>
        <begin position="1"/>
        <end position="20"/>
    </location>
</feature>
<proteinExistence type="predicted"/>
<feature type="domain" description="Ice-binding protein C-terminal" evidence="2">
    <location>
        <begin position="219"/>
        <end position="242"/>
    </location>
</feature>
<evidence type="ECO:0000256" key="1">
    <source>
        <dbReference type="SAM" id="SignalP"/>
    </source>
</evidence>
<name>A0A9D1NLT6_9BACT</name>
<accession>A0A9D1NLT6</accession>
<feature type="chain" id="PRO_5038767028" description="Ice-binding protein C-terminal domain-containing protein" evidence="1">
    <location>
        <begin position="21"/>
        <end position="246"/>
    </location>
</feature>
<dbReference type="InterPro" id="IPR013424">
    <property type="entry name" value="Ice-binding_C"/>
</dbReference>
<dbReference type="Pfam" id="PF07589">
    <property type="entry name" value="PEP-CTERM"/>
    <property type="match status" value="1"/>
</dbReference>
<evidence type="ECO:0000259" key="2">
    <source>
        <dbReference type="Pfam" id="PF07589"/>
    </source>
</evidence>
<reference evidence="3" key="2">
    <citation type="journal article" date="2021" name="PeerJ">
        <title>Extensive microbial diversity within the chicken gut microbiome revealed by metagenomics and culture.</title>
        <authorList>
            <person name="Gilroy R."/>
            <person name="Ravi A."/>
            <person name="Getino M."/>
            <person name="Pursley I."/>
            <person name="Horton D.L."/>
            <person name="Alikhan N.F."/>
            <person name="Baker D."/>
            <person name="Gharbi K."/>
            <person name="Hall N."/>
            <person name="Watson M."/>
            <person name="Adriaenssens E.M."/>
            <person name="Foster-Nyarko E."/>
            <person name="Jarju S."/>
            <person name="Secka A."/>
            <person name="Antonio M."/>
            <person name="Oren A."/>
            <person name="Chaudhuri R.R."/>
            <person name="La Ragione R."/>
            <person name="Hildebrand F."/>
            <person name="Pallen M.J."/>
        </authorList>
    </citation>
    <scope>NUCLEOTIDE SEQUENCE</scope>
    <source>
        <strain evidence="3">10669</strain>
    </source>
</reference>
<dbReference type="AlphaFoldDB" id="A0A9D1NLT6"/>
<reference evidence="3" key="1">
    <citation type="submission" date="2020-10" db="EMBL/GenBank/DDBJ databases">
        <authorList>
            <person name="Gilroy R."/>
        </authorList>
    </citation>
    <scope>NUCLEOTIDE SEQUENCE</scope>
    <source>
        <strain evidence="3">10669</strain>
    </source>
</reference>
<evidence type="ECO:0000313" key="3">
    <source>
        <dbReference type="EMBL" id="HIV04969.1"/>
    </source>
</evidence>
<protein>
    <recommendedName>
        <fullName evidence="2">Ice-binding protein C-terminal domain-containing protein</fullName>
    </recommendedName>
</protein>
<sequence length="246" mass="25497">MKTCIAAAAFFAAGTICANALGGADGSFFGEVYAENADFKYYGDTDLDEIRGKEWVSGCAGFSFTLESVVDGFWGEPVSDRYFTLGAITFAHGGFAGSGEVYLNVYASSTPSAETFLGQSSELAADTPASGKLAFESVNFRNDGEASNIILEAGRTYYVFFSSTLIDGDYVFESVDGTLVLSKSEDVRGDDVACAGTNGSAAGGDGARPIYSVTLDVASVPEPSAFGLLAGTCALALAASRRGRKS</sequence>
<dbReference type="EMBL" id="DVOG01000198">
    <property type="protein sequence ID" value="HIV04969.1"/>
    <property type="molecule type" value="Genomic_DNA"/>
</dbReference>
<comment type="caution">
    <text evidence="3">The sequence shown here is derived from an EMBL/GenBank/DDBJ whole genome shotgun (WGS) entry which is preliminary data.</text>
</comment>
<gene>
    <name evidence="3" type="ORF">IAC75_07490</name>
</gene>
<keyword evidence="1" id="KW-0732">Signal</keyword>
<organism evidence="3 4">
    <name type="scientific">Candidatus Spyradosoma merdigallinarum</name>
    <dbReference type="NCBI Taxonomy" id="2840950"/>
    <lineage>
        <taxon>Bacteria</taxon>
        <taxon>Pseudomonadati</taxon>
        <taxon>Verrucomicrobiota</taxon>
        <taxon>Opitutia</taxon>
        <taxon>Opitutia incertae sedis</taxon>
        <taxon>Candidatus Spyradosoma</taxon>
    </lineage>
</organism>
<evidence type="ECO:0000313" key="4">
    <source>
        <dbReference type="Proteomes" id="UP000886812"/>
    </source>
</evidence>
<dbReference type="Proteomes" id="UP000886812">
    <property type="component" value="Unassembled WGS sequence"/>
</dbReference>